<evidence type="ECO:0000313" key="3">
    <source>
        <dbReference type="Proteomes" id="UP000035301"/>
    </source>
</evidence>
<feature type="transmembrane region" description="Helical" evidence="1">
    <location>
        <begin position="104"/>
        <end position="126"/>
    </location>
</feature>
<feature type="transmembrane region" description="Helical" evidence="1">
    <location>
        <begin position="34"/>
        <end position="57"/>
    </location>
</feature>
<dbReference type="AlphaFoldDB" id="A0A0H1QX47"/>
<evidence type="ECO:0000313" key="2">
    <source>
        <dbReference type="EMBL" id="KLK87216.1"/>
    </source>
</evidence>
<accession>A0A0H1QX47</accession>
<dbReference type="RefSeq" id="WP_048185536.1">
    <property type="nucleotide sequence ID" value="NZ_JXOJ01000008.1"/>
</dbReference>
<reference evidence="2 3" key="1">
    <citation type="journal article" date="2015" name="Int. J. Syst. Evol. Microbiol.">
        <title>Methanoculleus sediminis sp. nov., a methanogen from sediments near a submarine mud volcano.</title>
        <authorList>
            <person name="Chen S.C."/>
            <person name="Chen M.F."/>
            <person name="Lai M.C."/>
            <person name="Weng C.Y."/>
            <person name="Wu S.Y."/>
            <person name="Lin S."/>
            <person name="Yang T.F."/>
            <person name="Chen P.C."/>
        </authorList>
    </citation>
    <scope>NUCLEOTIDE SEQUENCE [LARGE SCALE GENOMIC DNA]</scope>
    <source>
        <strain evidence="2 3">S3Fa</strain>
    </source>
</reference>
<feature type="transmembrane region" description="Helical" evidence="1">
    <location>
        <begin position="78"/>
        <end position="98"/>
    </location>
</feature>
<gene>
    <name evidence="2" type="ORF">SZ63_11490</name>
</gene>
<name>A0A0H1QX47_9EURY</name>
<dbReference type="Proteomes" id="UP000035301">
    <property type="component" value="Unassembled WGS sequence"/>
</dbReference>
<dbReference type="EMBL" id="JXOJ01000008">
    <property type="protein sequence ID" value="KLK87216.1"/>
    <property type="molecule type" value="Genomic_DNA"/>
</dbReference>
<keyword evidence="1" id="KW-1133">Transmembrane helix</keyword>
<evidence type="ECO:0000256" key="1">
    <source>
        <dbReference type="SAM" id="Phobius"/>
    </source>
</evidence>
<keyword evidence="1" id="KW-0472">Membrane</keyword>
<dbReference type="PATRIC" id="fig|1550566.3.peg.2511"/>
<protein>
    <submittedName>
        <fullName evidence="2">Uncharacterized protein</fullName>
    </submittedName>
</protein>
<comment type="caution">
    <text evidence="2">The sequence shown here is derived from an EMBL/GenBank/DDBJ whole genome shotgun (WGS) entry which is preliminary data.</text>
</comment>
<sequence>MNTVAVGVFSLTLLTGAVIAGAAAIGLAAPLYALVYLAVAALLVGTVIAVFCTKCPLRGEKCLHILPGRLAALLPARQGTYTAVEIAAVSAALLLIAALPQYWLLSQVPLFALFWAFAGTGVFLILRRVCPVCGNRCCPLRPKE</sequence>
<keyword evidence="3" id="KW-1185">Reference proteome</keyword>
<keyword evidence="1" id="KW-0812">Transmembrane</keyword>
<dbReference type="OrthoDB" id="116983at2157"/>
<proteinExistence type="predicted"/>
<organism evidence="2 3">
    <name type="scientific">Methanoculleus sediminis</name>
    <dbReference type="NCBI Taxonomy" id="1550566"/>
    <lineage>
        <taxon>Archaea</taxon>
        <taxon>Methanobacteriati</taxon>
        <taxon>Methanobacteriota</taxon>
        <taxon>Stenosarchaea group</taxon>
        <taxon>Methanomicrobia</taxon>
        <taxon>Methanomicrobiales</taxon>
        <taxon>Methanomicrobiaceae</taxon>
        <taxon>Methanoculleus</taxon>
    </lineage>
</organism>